<evidence type="ECO:0000256" key="1">
    <source>
        <dbReference type="ARBA" id="ARBA00001932"/>
    </source>
</evidence>
<evidence type="ECO:0000256" key="8">
    <source>
        <dbReference type="PIRSR" id="PIRSR602081-1"/>
    </source>
</evidence>
<reference key="1">
    <citation type="journal article" date="2011" name="Mol. Biol. Evol.">
        <title>Unity in variety -- the pan-genome of the Chlamydiae.</title>
        <authorList>
            <person name="Collingro A."/>
            <person name="Tischler P."/>
            <person name="Weinmaier T."/>
            <person name="Penz T."/>
            <person name="Heinz E."/>
            <person name="Brunham R.C."/>
            <person name="Read T.D."/>
            <person name="Bavoil P.M."/>
            <person name="Sachse K."/>
            <person name="Kahane S."/>
            <person name="Friedman M.G."/>
            <person name="Rattei T."/>
            <person name="Myers G.S.A."/>
            <person name="Horn M."/>
        </authorList>
    </citation>
    <scope>NUCLEOTIDE SEQUENCE</scope>
    <source>
        <strain>Z</strain>
    </source>
</reference>
<proteinExistence type="inferred from homology"/>
<comment type="cofactor">
    <cofactor evidence="1">
        <name>(6R)-5,10-methylene-5,6,7,8-tetrahydrofolate</name>
        <dbReference type="ChEBI" id="CHEBI:15636"/>
    </cofactor>
</comment>
<keyword evidence="6 10" id="KW-0157">Chromophore</keyword>
<dbReference type="Proteomes" id="UP000000496">
    <property type="component" value="Chromosome gsn.131"/>
</dbReference>
<evidence type="ECO:0000256" key="7">
    <source>
        <dbReference type="ARBA" id="ARBA00033999"/>
    </source>
</evidence>
<dbReference type="InterPro" id="IPR036134">
    <property type="entry name" value="Crypto/Photolyase_FAD-like_sf"/>
</dbReference>
<evidence type="ECO:0000256" key="2">
    <source>
        <dbReference type="ARBA" id="ARBA00013149"/>
    </source>
</evidence>
<dbReference type="EC" id="4.1.99.3" evidence="2"/>
<dbReference type="SUPFAM" id="SSF48173">
    <property type="entry name" value="Cryptochrome/photolyase FAD-binding domain"/>
    <property type="match status" value="1"/>
</dbReference>
<keyword evidence="4 8" id="KW-0285">Flavoprotein</keyword>
<dbReference type="HOGENOM" id="CLU_010348_2_2_0"/>
<sequence>MKTLFWFKQDLRLSDNQGLYEAAKIGSVLPIYILDPNHFSLGAASRVWLHHSLKSLSQSLDGKLAVFQGAPLEVIRQLVKKYQIQAVYWNRGYEPWQISQEKEIKIQLDKEVKVQEWSSFLLWEPWKILKADETPYKVFSPYYKRGCLFADPPRDPLGSPSKLDLIPVKHHGLDYLDLLPKVRWDENVLQHWNIGEKSAWKKFQTFLAEGLLYYKTGRDFPAQNAVSRLSPHLHFGEISPHQIWSVVNSQKQDHNTSSFLSELGWREFSYYLLYHFPTLPTQNFQSKFDYFPWKWESPYLQHWCSGKTGFPIVDAGMRELWQTGYMHNRVRMIVASFLVKNLLIHWQIGLNWFENHLLDADLASNSASWQWVAGSGADAAPYFRIFNPITQGEKFDPHGEYTRRYVPELKKLPDKYLFCPWDAPKSILEKAGVKLGRTYPEPIIDLKQSREEALQAFDQMKD</sequence>
<accession>F8L7Q0</accession>
<dbReference type="Gene3D" id="1.25.40.80">
    <property type="match status" value="1"/>
</dbReference>
<dbReference type="GO" id="GO:0009416">
    <property type="term" value="P:response to light stimulus"/>
    <property type="evidence" value="ECO:0007669"/>
    <property type="project" value="TreeGrafter"/>
</dbReference>
<dbReference type="GO" id="GO:0003904">
    <property type="term" value="F:deoxyribodipyrimidine photo-lyase activity"/>
    <property type="evidence" value="ECO:0007669"/>
    <property type="project" value="UniProtKB-EC"/>
</dbReference>
<keyword evidence="5 8" id="KW-0274">FAD</keyword>
<dbReference type="GO" id="GO:0071949">
    <property type="term" value="F:FAD binding"/>
    <property type="evidence" value="ECO:0007669"/>
    <property type="project" value="TreeGrafter"/>
</dbReference>
<name>F8L7Q0_SIMNZ</name>
<evidence type="ECO:0000313" key="13">
    <source>
        <dbReference type="Proteomes" id="UP000000496"/>
    </source>
</evidence>
<comment type="catalytic activity">
    <reaction evidence="7">
        <text>cyclobutadipyrimidine (in DNA) = 2 pyrimidine residues (in DNA).</text>
        <dbReference type="EC" id="4.1.99.3"/>
    </reaction>
</comment>
<dbReference type="OrthoDB" id="9772484at2"/>
<feature type="binding site" evidence="8">
    <location>
        <begin position="359"/>
        <end position="361"/>
    </location>
    <ligand>
        <name>FAD</name>
        <dbReference type="ChEBI" id="CHEBI:57692"/>
    </ligand>
</feature>
<dbReference type="RefSeq" id="WP_013943255.1">
    <property type="nucleotide sequence ID" value="NC_015713.1"/>
</dbReference>
<evidence type="ECO:0000313" key="12">
    <source>
        <dbReference type="EMBL" id="CCB88788.1"/>
    </source>
</evidence>
<feature type="site" description="Electron transfer via tryptophanyl radical" evidence="9">
    <location>
        <position position="369"/>
    </location>
</feature>
<evidence type="ECO:0000256" key="4">
    <source>
        <dbReference type="ARBA" id="ARBA00022630"/>
    </source>
</evidence>
<dbReference type="Pfam" id="PF00875">
    <property type="entry name" value="DNA_photolyase"/>
    <property type="match status" value="1"/>
</dbReference>
<evidence type="ECO:0000256" key="5">
    <source>
        <dbReference type="ARBA" id="ARBA00022827"/>
    </source>
</evidence>
<protein>
    <recommendedName>
        <fullName evidence="3">Deoxyribodipyrimidine photo-lyase</fullName>
        <ecNumber evidence="2">4.1.99.3</ecNumber>
    </recommendedName>
</protein>
<feature type="domain" description="Photolyase/cryptochrome alpha/beta" evidence="11">
    <location>
        <begin position="1"/>
        <end position="122"/>
    </location>
</feature>
<keyword evidence="12" id="KW-0456">Lyase</keyword>
<dbReference type="eggNOG" id="COG0415">
    <property type="taxonomic scope" value="Bacteria"/>
</dbReference>
<dbReference type="PROSITE" id="PS00691">
    <property type="entry name" value="DNA_PHOTOLYASES_1_2"/>
    <property type="match status" value="1"/>
</dbReference>
<evidence type="ECO:0000259" key="11">
    <source>
        <dbReference type="PROSITE" id="PS51645"/>
    </source>
</evidence>
<comment type="similarity">
    <text evidence="10">Belongs to the DNA photolyase family.</text>
</comment>
<reference evidence="12 13" key="2">
    <citation type="journal article" date="2011" name="Mol. Biol. Evol.">
        <title>Unity in variety--the pan-genome of the Chlamydiae.</title>
        <authorList>
            <person name="Collingro A."/>
            <person name="Tischler P."/>
            <person name="Weinmaier T."/>
            <person name="Penz T."/>
            <person name="Heinz E."/>
            <person name="Brunham R.C."/>
            <person name="Read T.D."/>
            <person name="Bavoil P.M."/>
            <person name="Sachse K."/>
            <person name="Kahane S."/>
            <person name="Friedman M.G."/>
            <person name="Rattei T."/>
            <person name="Myers G.S."/>
            <person name="Horn M."/>
        </authorList>
    </citation>
    <scope>NUCLEOTIDE SEQUENCE [LARGE SCALE GENOMIC DNA]</scope>
    <source>
        <strain evidence="13">ATCC VR-1471 / Z</strain>
    </source>
</reference>
<dbReference type="EMBL" id="FR872582">
    <property type="protein sequence ID" value="CCB88788.1"/>
    <property type="molecule type" value="Genomic_DNA"/>
</dbReference>
<dbReference type="PRINTS" id="PR00147">
    <property type="entry name" value="DNAPHOTLYASE"/>
</dbReference>
<feature type="binding site" evidence="8">
    <location>
        <position position="214"/>
    </location>
    <ligand>
        <name>FAD</name>
        <dbReference type="ChEBI" id="CHEBI:57692"/>
    </ligand>
</feature>
<dbReference type="AlphaFoldDB" id="F8L7Q0"/>
<dbReference type="Gene3D" id="3.40.50.620">
    <property type="entry name" value="HUPs"/>
    <property type="match status" value="1"/>
</dbReference>
<dbReference type="KEGG" id="sng:SNE_A09110"/>
<comment type="cofactor">
    <cofactor evidence="8">
        <name>FAD</name>
        <dbReference type="ChEBI" id="CHEBI:57692"/>
    </cofactor>
    <text evidence="8">Binds 1 FAD per subunit.</text>
</comment>
<gene>
    <name evidence="12" type="ordered locus">SNE_A09110</name>
</gene>
<dbReference type="InterPro" id="IPR014729">
    <property type="entry name" value="Rossmann-like_a/b/a_fold"/>
</dbReference>
<evidence type="ECO:0000256" key="6">
    <source>
        <dbReference type="ARBA" id="ARBA00022991"/>
    </source>
</evidence>
<feature type="site" description="Electron transfer via tryptophanyl radical" evidence="9">
    <location>
        <position position="346"/>
    </location>
</feature>
<evidence type="ECO:0000256" key="10">
    <source>
        <dbReference type="RuleBase" id="RU004182"/>
    </source>
</evidence>
<dbReference type="InterPro" id="IPR002081">
    <property type="entry name" value="Cryptochrome/DNA_photolyase_1"/>
</dbReference>
<dbReference type="STRING" id="331113.SNE_A09110"/>
<evidence type="ECO:0000256" key="3">
    <source>
        <dbReference type="ARBA" id="ARBA00014046"/>
    </source>
</evidence>
<dbReference type="PANTHER" id="PTHR11455">
    <property type="entry name" value="CRYPTOCHROME"/>
    <property type="match status" value="1"/>
</dbReference>
<dbReference type="GO" id="GO:0000719">
    <property type="term" value="P:photoreactive repair"/>
    <property type="evidence" value="ECO:0007669"/>
    <property type="project" value="UniProtKB-ARBA"/>
</dbReference>
<dbReference type="InterPro" id="IPR005101">
    <property type="entry name" value="Cryptochr/Photolyase_FAD-bd"/>
</dbReference>
<dbReference type="PANTHER" id="PTHR11455:SF9">
    <property type="entry name" value="CRYPTOCHROME CIRCADIAN CLOCK 5 ISOFORM X1"/>
    <property type="match status" value="1"/>
</dbReference>
<dbReference type="Pfam" id="PF03441">
    <property type="entry name" value="FAD_binding_7"/>
    <property type="match status" value="1"/>
</dbReference>
<dbReference type="PROSITE" id="PS00394">
    <property type="entry name" value="DNA_PHOTOLYASES_1_1"/>
    <property type="match status" value="1"/>
</dbReference>
<dbReference type="FunFam" id="1.10.579.10:FF:000003">
    <property type="entry name" value="Deoxyribodipyrimidine photo-lyase"/>
    <property type="match status" value="1"/>
</dbReference>
<dbReference type="PROSITE" id="PS51645">
    <property type="entry name" value="PHR_CRY_ALPHA_BETA"/>
    <property type="match status" value="1"/>
</dbReference>
<dbReference type="GO" id="GO:0003677">
    <property type="term" value="F:DNA binding"/>
    <property type="evidence" value="ECO:0007669"/>
    <property type="project" value="TreeGrafter"/>
</dbReference>
<dbReference type="InterPro" id="IPR036155">
    <property type="entry name" value="Crypto/Photolyase_N_sf"/>
</dbReference>
<feature type="binding site" evidence="8">
    <location>
        <position position="259"/>
    </location>
    <ligand>
        <name>FAD</name>
        <dbReference type="ChEBI" id="CHEBI:57692"/>
    </ligand>
</feature>
<organism evidence="12 13">
    <name type="scientific">Simkania negevensis (strain ATCC VR-1471 / DSM 27360 / Z)</name>
    <dbReference type="NCBI Taxonomy" id="331113"/>
    <lineage>
        <taxon>Bacteria</taxon>
        <taxon>Pseudomonadati</taxon>
        <taxon>Chlamydiota</taxon>
        <taxon>Chlamydiia</taxon>
        <taxon>Parachlamydiales</taxon>
        <taxon>Simkaniaceae</taxon>
        <taxon>Simkania</taxon>
    </lineage>
</organism>
<keyword evidence="13" id="KW-1185">Reference proteome</keyword>
<feature type="site" description="Electron transfer via tryptophanyl radical" evidence="9">
    <location>
        <position position="293"/>
    </location>
</feature>
<dbReference type="InterPro" id="IPR006050">
    <property type="entry name" value="DNA_photolyase_N"/>
</dbReference>
<dbReference type="SUPFAM" id="SSF52425">
    <property type="entry name" value="Cryptochrome/photolyase, N-terminal domain"/>
    <property type="match status" value="1"/>
</dbReference>
<dbReference type="Gene3D" id="1.10.579.10">
    <property type="entry name" value="DNA Cyclobutane Dipyrimidine Photolyase, subunit A, domain 3"/>
    <property type="match status" value="1"/>
</dbReference>
<evidence type="ECO:0000256" key="9">
    <source>
        <dbReference type="PIRSR" id="PIRSR602081-2"/>
    </source>
</evidence>
<dbReference type="InterPro" id="IPR018394">
    <property type="entry name" value="DNA_photolyase_1_CS_C"/>
</dbReference>